<sequence length="122" mass="13211">MLLSFASFTANLAILSAPFLVIILKSTTLLLSYAPSPLYSPSLFSLTIIISFLNLKFGIILRFAYKSSSFLNVIIKLLYLGTSKGVVVAPNNIASIFLISSRSSSLIGTPYFLKTLKPPSNS</sequence>
<dbReference type="Proteomes" id="UP000000752">
    <property type="component" value="Chromosome"/>
</dbReference>
<dbReference type="EMBL" id="BA000001">
    <property type="protein sequence ID" value="BAA30837.1"/>
    <property type="molecule type" value="Genomic_DNA"/>
</dbReference>
<evidence type="ECO:0000256" key="1">
    <source>
        <dbReference type="SAM" id="Phobius"/>
    </source>
</evidence>
<evidence type="ECO:0000313" key="3">
    <source>
        <dbReference type="Proteomes" id="UP000000752"/>
    </source>
</evidence>
<organism evidence="2 3">
    <name type="scientific">Pyrococcus horikoshii (strain ATCC 700860 / DSM 12428 / JCM 9974 / NBRC 100139 / OT-3)</name>
    <dbReference type="NCBI Taxonomy" id="70601"/>
    <lineage>
        <taxon>Archaea</taxon>
        <taxon>Methanobacteriati</taxon>
        <taxon>Methanobacteriota</taxon>
        <taxon>Thermococci</taxon>
        <taxon>Thermococcales</taxon>
        <taxon>Thermococcaceae</taxon>
        <taxon>Pyrococcus</taxon>
    </lineage>
</organism>
<evidence type="ECO:0000313" key="2">
    <source>
        <dbReference type="EMBL" id="BAA30837.1"/>
    </source>
</evidence>
<name>O59395_PYRHO</name>
<accession>O59395</accession>
<feature type="transmembrane region" description="Helical" evidence="1">
    <location>
        <begin position="43"/>
        <end position="65"/>
    </location>
</feature>
<gene>
    <name evidence="2" type="ordered locus">PH1723</name>
</gene>
<dbReference type="KEGG" id="pho:PH1723"/>
<feature type="transmembrane region" description="Helical" evidence="1">
    <location>
        <begin position="12"/>
        <end position="31"/>
    </location>
</feature>
<dbReference type="AlphaFoldDB" id="O59395"/>
<protein>
    <submittedName>
        <fullName evidence="2">Uncharacterized protein</fullName>
    </submittedName>
</protein>
<dbReference type="PIR" id="F71180">
    <property type="entry name" value="F71180"/>
</dbReference>
<reference evidence="2 3" key="1">
    <citation type="journal article" date="1998" name="DNA Res.">
        <title>Complete sequence and gene organization of the genome of a hyper-thermophilic archaebacterium, Pyrococcus horikoshii OT3.</title>
        <authorList>
            <person name="Kawarabayasi Y."/>
            <person name="Sawada M."/>
            <person name="Horikawa H."/>
            <person name="Haikawa Y."/>
            <person name="Hino Y."/>
            <person name="Yamamoto S."/>
            <person name="Sekine M."/>
            <person name="Baba S."/>
            <person name="Kosugi H."/>
            <person name="Hosoyama A."/>
            <person name="Nagai Y."/>
            <person name="Sakai M."/>
            <person name="Ogura K."/>
            <person name="Otuka R."/>
            <person name="Nakazawa H."/>
            <person name="Takamiya M."/>
            <person name="Ohfuku Y."/>
            <person name="Funahashi T."/>
            <person name="Tanaka T."/>
            <person name="Kudoh Y."/>
            <person name="Yamazaki J."/>
            <person name="Kushida N."/>
            <person name="Oguchi A."/>
            <person name="Aoki K."/>
            <person name="Nakamura Y."/>
            <person name="Robb T.F."/>
            <person name="Horikoshi K."/>
            <person name="Masuchi Y."/>
            <person name="Shizuya H."/>
            <person name="Kikuchi H."/>
        </authorList>
    </citation>
    <scope>NUCLEOTIDE SEQUENCE [LARGE SCALE GENOMIC DNA]</scope>
    <source>
        <strain evidence="3">ATCC 700860 / DSM 12428 / JCM 9974 / NBRC 100139 / OT-3</strain>
    </source>
</reference>
<keyword evidence="1" id="KW-0472">Membrane</keyword>
<dbReference type="EnsemblBacteria" id="BAA30837">
    <property type="protein sequence ID" value="BAA30837"/>
    <property type="gene ID" value="BAA30837"/>
</dbReference>
<keyword evidence="1" id="KW-0812">Transmembrane</keyword>
<proteinExistence type="predicted"/>
<keyword evidence="1" id="KW-1133">Transmembrane helix</keyword>
<keyword evidence="3" id="KW-1185">Reference proteome</keyword>